<evidence type="ECO:0000313" key="3">
    <source>
        <dbReference type="Proteomes" id="UP000828390"/>
    </source>
</evidence>
<feature type="compositionally biased region" description="Basic and acidic residues" evidence="1">
    <location>
        <begin position="188"/>
        <end position="201"/>
    </location>
</feature>
<comment type="caution">
    <text evidence="2">The sequence shown here is derived from an EMBL/GenBank/DDBJ whole genome shotgun (WGS) entry which is preliminary data.</text>
</comment>
<accession>A0A9D4BYJ9</accession>
<feature type="compositionally biased region" description="Basic and acidic residues" evidence="1">
    <location>
        <begin position="288"/>
        <end position="300"/>
    </location>
</feature>
<feature type="region of interest" description="Disordered" evidence="1">
    <location>
        <begin position="181"/>
        <end position="383"/>
    </location>
</feature>
<protein>
    <recommendedName>
        <fullName evidence="4">Retrotransposon gag domain-containing protein</fullName>
    </recommendedName>
</protein>
<dbReference type="Proteomes" id="UP000828390">
    <property type="component" value="Unassembled WGS sequence"/>
</dbReference>
<proteinExistence type="predicted"/>
<reference evidence="2" key="1">
    <citation type="journal article" date="2019" name="bioRxiv">
        <title>The Genome of the Zebra Mussel, Dreissena polymorpha: A Resource for Invasive Species Research.</title>
        <authorList>
            <person name="McCartney M.A."/>
            <person name="Auch B."/>
            <person name="Kono T."/>
            <person name="Mallez S."/>
            <person name="Zhang Y."/>
            <person name="Obille A."/>
            <person name="Becker A."/>
            <person name="Abrahante J.E."/>
            <person name="Garbe J."/>
            <person name="Badalamenti J.P."/>
            <person name="Herman A."/>
            <person name="Mangelson H."/>
            <person name="Liachko I."/>
            <person name="Sullivan S."/>
            <person name="Sone E.D."/>
            <person name="Koren S."/>
            <person name="Silverstein K.A.T."/>
            <person name="Beckman K.B."/>
            <person name="Gohl D.M."/>
        </authorList>
    </citation>
    <scope>NUCLEOTIDE SEQUENCE</scope>
    <source>
        <strain evidence="2">Duluth1</strain>
        <tissue evidence="2">Whole animal</tissue>
    </source>
</reference>
<feature type="compositionally biased region" description="Basic residues" evidence="1">
    <location>
        <begin position="370"/>
        <end position="382"/>
    </location>
</feature>
<feature type="compositionally biased region" description="Basic and acidic residues" evidence="1">
    <location>
        <begin position="254"/>
        <end position="263"/>
    </location>
</feature>
<name>A0A9D4BYJ9_DREPO</name>
<organism evidence="2 3">
    <name type="scientific">Dreissena polymorpha</name>
    <name type="common">Zebra mussel</name>
    <name type="synonym">Mytilus polymorpha</name>
    <dbReference type="NCBI Taxonomy" id="45954"/>
    <lineage>
        <taxon>Eukaryota</taxon>
        <taxon>Metazoa</taxon>
        <taxon>Spiralia</taxon>
        <taxon>Lophotrochozoa</taxon>
        <taxon>Mollusca</taxon>
        <taxon>Bivalvia</taxon>
        <taxon>Autobranchia</taxon>
        <taxon>Heteroconchia</taxon>
        <taxon>Euheterodonta</taxon>
        <taxon>Imparidentia</taxon>
        <taxon>Neoheterodontei</taxon>
        <taxon>Myida</taxon>
        <taxon>Dreissenoidea</taxon>
        <taxon>Dreissenidae</taxon>
        <taxon>Dreissena</taxon>
    </lineage>
</organism>
<dbReference type="AlphaFoldDB" id="A0A9D4BYJ9"/>
<feature type="compositionally biased region" description="Basic residues" evidence="1">
    <location>
        <begin position="325"/>
        <end position="335"/>
    </location>
</feature>
<dbReference type="EMBL" id="JAIWYP010000014">
    <property type="protein sequence ID" value="KAH3713326.1"/>
    <property type="molecule type" value="Genomic_DNA"/>
</dbReference>
<keyword evidence="3" id="KW-1185">Reference proteome</keyword>
<evidence type="ECO:0000256" key="1">
    <source>
        <dbReference type="SAM" id="MobiDB-lite"/>
    </source>
</evidence>
<gene>
    <name evidence="2" type="ORF">DPMN_073116</name>
</gene>
<evidence type="ECO:0000313" key="2">
    <source>
        <dbReference type="EMBL" id="KAH3713326.1"/>
    </source>
</evidence>
<sequence>MAFLKINFATIEEFRLLPGIGAKRATLLLQLRDKYGQLDEELFSIVFGGPVPRNVLDMVDFTPNIQNVEVPFQTEEGEELSSYDNAPDFRNILSAPTSEKQSRAVSNPDQLAELFSQVEHSYSAIGDITRRLNSLPEVPSSHMERSSPQYIKSAKRLSFGYPTTEAPNLDTDKYANMMHTANAPQVRPKHEVKSVQKEYSGRDVLSSRHQKRCRKSLSGSRSRDPCESGSYEGQQSSKRKVEIVGHGQRHRDRKGSPTHDLSKARSSYTRRQMRTKRNDSCSSSSSYDRSRDRSRKDNKYRSHRRKHQYLSKSRTSSDSSESRSRSLRRHRKHYAKSSASPKYHARRSKSRFYFSDSSSESDQMSDHGYHASHHGNPKRLPKNLRFDGKGSWLAFKQKFESYRRVGKWTDGESRDYLNWCLDGKALDFFAISTQMGENYSFKQIMRKLEGRFGAKELPETSRAKFQQAFQKADEALEDWADRVLTLATPAFRHLPEKHCSREAISKFCQGCIDKEAGKHACFEQPRTIQELLTRSAIINILHKQLMVNVRIVQKFSHP</sequence>
<reference evidence="2" key="2">
    <citation type="submission" date="2020-11" db="EMBL/GenBank/DDBJ databases">
        <authorList>
            <person name="McCartney M.A."/>
            <person name="Auch B."/>
            <person name="Kono T."/>
            <person name="Mallez S."/>
            <person name="Becker A."/>
            <person name="Gohl D.M."/>
            <person name="Silverstein K.A.T."/>
            <person name="Koren S."/>
            <person name="Bechman K.B."/>
            <person name="Herman A."/>
            <person name="Abrahante J.E."/>
            <person name="Garbe J."/>
        </authorList>
    </citation>
    <scope>NUCLEOTIDE SEQUENCE</scope>
    <source>
        <strain evidence="2">Duluth1</strain>
        <tissue evidence="2">Whole animal</tissue>
    </source>
</reference>
<evidence type="ECO:0008006" key="4">
    <source>
        <dbReference type="Google" id="ProtNLM"/>
    </source>
</evidence>
<feature type="compositionally biased region" description="Low complexity" evidence="1">
    <location>
        <begin position="351"/>
        <end position="362"/>
    </location>
</feature>